<feature type="compositionally biased region" description="Basic and acidic residues" evidence="1">
    <location>
        <begin position="181"/>
        <end position="217"/>
    </location>
</feature>
<sequence>MTAIRASQSASPPGQESDDFSSRSAFGPYGIPLWGAILVAAVPTAIGTVVDVLIWEQPGILFKTCFFLGCLAAVLMVRRDSVFGPMVQPPLTLGIVMPLLVLLTGAGSGAGGGLAGKALAIARPLITSFPIMAGAAAVTLGIGLVRMLVTERAPRTSLDPEAIDPEAKTRKQRPVARKQPARGEDRKAAPPTDRKKPPENRRKGTPERREKPARGEPRGAPQSRGEAPRGGAQPRGSAQPRGEGRPKPPNQPGRSGGAAPRRDQPAGRPRPADQRKS</sequence>
<reference evidence="5" key="1">
    <citation type="journal article" date="2019" name="Int. J. Syst. Evol. Microbiol.">
        <title>The Global Catalogue of Microorganisms (GCM) 10K type strain sequencing project: providing services to taxonomists for standard genome sequencing and annotation.</title>
        <authorList>
            <consortium name="The Broad Institute Genomics Platform"/>
            <consortium name="The Broad Institute Genome Sequencing Center for Infectious Disease"/>
            <person name="Wu L."/>
            <person name="Ma J."/>
        </authorList>
    </citation>
    <scope>NUCLEOTIDE SEQUENCE [LARGE SCALE GENOMIC DNA]</scope>
    <source>
        <strain evidence="5">WLHS5</strain>
    </source>
</reference>
<organism evidence="4 5">
    <name type="scientific">Saccharopolyspora griseoalba</name>
    <dbReference type="NCBI Taxonomy" id="1431848"/>
    <lineage>
        <taxon>Bacteria</taxon>
        <taxon>Bacillati</taxon>
        <taxon>Actinomycetota</taxon>
        <taxon>Actinomycetes</taxon>
        <taxon>Pseudonocardiales</taxon>
        <taxon>Pseudonocardiaceae</taxon>
        <taxon>Saccharopolyspora</taxon>
    </lineage>
</organism>
<feature type="region of interest" description="Disordered" evidence="1">
    <location>
        <begin position="156"/>
        <end position="277"/>
    </location>
</feature>
<feature type="transmembrane region" description="Helical" evidence="2">
    <location>
        <begin position="129"/>
        <end position="149"/>
    </location>
</feature>
<evidence type="ECO:0000256" key="1">
    <source>
        <dbReference type="SAM" id="MobiDB-lite"/>
    </source>
</evidence>
<feature type="compositionally biased region" description="Basic and acidic residues" evidence="1">
    <location>
        <begin position="260"/>
        <end position="277"/>
    </location>
</feature>
<evidence type="ECO:0000313" key="5">
    <source>
        <dbReference type="Proteomes" id="UP001596504"/>
    </source>
</evidence>
<feature type="compositionally biased region" description="Basic residues" evidence="1">
    <location>
        <begin position="170"/>
        <end position="180"/>
    </location>
</feature>
<keyword evidence="5" id="KW-1185">Reference proteome</keyword>
<feature type="domain" description="DUF6542" evidence="3">
    <location>
        <begin position="30"/>
        <end position="152"/>
    </location>
</feature>
<keyword evidence="2" id="KW-0472">Membrane</keyword>
<evidence type="ECO:0000313" key="4">
    <source>
        <dbReference type="EMBL" id="MFC7345027.1"/>
    </source>
</evidence>
<evidence type="ECO:0000259" key="3">
    <source>
        <dbReference type="Pfam" id="PF20177"/>
    </source>
</evidence>
<accession>A0ABW2LS09</accession>
<protein>
    <submittedName>
        <fullName evidence="4">DUF6542 domain-containing protein</fullName>
    </submittedName>
</protein>
<proteinExistence type="predicted"/>
<feature type="compositionally biased region" description="Polar residues" evidence="1">
    <location>
        <begin position="1"/>
        <end position="14"/>
    </location>
</feature>
<keyword evidence="2" id="KW-1133">Transmembrane helix</keyword>
<name>A0ABW2LS09_9PSEU</name>
<feature type="non-terminal residue" evidence="4">
    <location>
        <position position="277"/>
    </location>
</feature>
<keyword evidence="2" id="KW-0812">Transmembrane</keyword>
<comment type="caution">
    <text evidence="4">The sequence shown here is derived from an EMBL/GenBank/DDBJ whole genome shotgun (WGS) entry which is preliminary data.</text>
</comment>
<gene>
    <name evidence="4" type="ORF">ACFQRI_26750</name>
</gene>
<dbReference type="Proteomes" id="UP001596504">
    <property type="component" value="Unassembled WGS sequence"/>
</dbReference>
<dbReference type="EMBL" id="JBHTCJ010000024">
    <property type="protein sequence ID" value="MFC7345027.1"/>
    <property type="molecule type" value="Genomic_DNA"/>
</dbReference>
<feature type="transmembrane region" description="Helical" evidence="2">
    <location>
        <begin position="31"/>
        <end position="54"/>
    </location>
</feature>
<feature type="region of interest" description="Disordered" evidence="1">
    <location>
        <begin position="1"/>
        <end position="21"/>
    </location>
</feature>
<feature type="transmembrane region" description="Helical" evidence="2">
    <location>
        <begin position="90"/>
        <end position="109"/>
    </location>
</feature>
<feature type="transmembrane region" description="Helical" evidence="2">
    <location>
        <begin position="60"/>
        <end position="78"/>
    </location>
</feature>
<dbReference type="RefSeq" id="WP_380673379.1">
    <property type="nucleotide sequence ID" value="NZ_JBHTCJ010000024.1"/>
</dbReference>
<evidence type="ECO:0000256" key="2">
    <source>
        <dbReference type="SAM" id="Phobius"/>
    </source>
</evidence>
<dbReference type="InterPro" id="IPR046672">
    <property type="entry name" value="DUF6542"/>
</dbReference>
<dbReference type="Pfam" id="PF20177">
    <property type="entry name" value="DUF6542"/>
    <property type="match status" value="1"/>
</dbReference>